<protein>
    <submittedName>
        <fullName evidence="1">Ribosomal protein S17E</fullName>
    </submittedName>
</protein>
<dbReference type="RefSeq" id="WP_209979408.1">
    <property type="nucleotide sequence ID" value="NZ_JAGGLB010000055.1"/>
</dbReference>
<accession>A0ABS4JA42</accession>
<dbReference type="SUPFAM" id="SSF111069">
    <property type="entry name" value="Hypothetical protein yfbM"/>
    <property type="match status" value="1"/>
</dbReference>
<dbReference type="GO" id="GO:0005840">
    <property type="term" value="C:ribosome"/>
    <property type="evidence" value="ECO:0007669"/>
    <property type="project" value="UniProtKB-KW"/>
</dbReference>
<proteinExistence type="predicted"/>
<name>A0ABS4JA42_9BACL</name>
<dbReference type="Proteomes" id="UP001519287">
    <property type="component" value="Unassembled WGS sequence"/>
</dbReference>
<comment type="caution">
    <text evidence="1">The sequence shown here is derived from an EMBL/GenBank/DDBJ whole genome shotgun (WGS) entry which is preliminary data.</text>
</comment>
<keyword evidence="2" id="KW-1185">Reference proteome</keyword>
<gene>
    <name evidence="1" type="ORF">J2Z66_008360</name>
</gene>
<dbReference type="Pfam" id="PF08974">
    <property type="entry name" value="DUF1877"/>
    <property type="match status" value="1"/>
</dbReference>
<dbReference type="InterPro" id="IPR015068">
    <property type="entry name" value="DUF1877"/>
</dbReference>
<organism evidence="1 2">
    <name type="scientific">Paenibacillus eucommiae</name>
    <dbReference type="NCBI Taxonomy" id="1355755"/>
    <lineage>
        <taxon>Bacteria</taxon>
        <taxon>Bacillati</taxon>
        <taxon>Bacillota</taxon>
        <taxon>Bacilli</taxon>
        <taxon>Bacillales</taxon>
        <taxon>Paenibacillaceae</taxon>
        <taxon>Paenibacillus</taxon>
    </lineage>
</organism>
<dbReference type="InterPro" id="IPR035944">
    <property type="entry name" value="YfbM-like_sf"/>
</dbReference>
<dbReference type="EMBL" id="JAGGLB010000055">
    <property type="protein sequence ID" value="MBP1996712.1"/>
    <property type="molecule type" value="Genomic_DNA"/>
</dbReference>
<dbReference type="Gene3D" id="3.40.1760.10">
    <property type="entry name" value="YfbM-like super family"/>
    <property type="match status" value="1"/>
</dbReference>
<evidence type="ECO:0000313" key="2">
    <source>
        <dbReference type="Proteomes" id="UP001519287"/>
    </source>
</evidence>
<evidence type="ECO:0000313" key="1">
    <source>
        <dbReference type="EMBL" id="MBP1996712.1"/>
    </source>
</evidence>
<sequence length="158" mass="17771">MGMIGLYKAVPEHLVKKLAAGDLTVEELISFSGEELDIDKAWQGIHYVLTGKIMGGDQPLGNVVPMLDDQGMDLHDFGAFYLYPEQVKAAIEAISEYSQEQFSAKFEQNNPIQEQVYPVGSDEDYQEFLDYLYQYFTAIQSFYRSIAAAGNGVIFYIV</sequence>
<keyword evidence="1" id="KW-0687">Ribonucleoprotein</keyword>
<keyword evidence="1" id="KW-0689">Ribosomal protein</keyword>
<reference evidence="1 2" key="1">
    <citation type="submission" date="2021-03" db="EMBL/GenBank/DDBJ databases">
        <title>Genomic Encyclopedia of Type Strains, Phase IV (KMG-IV): sequencing the most valuable type-strain genomes for metagenomic binning, comparative biology and taxonomic classification.</title>
        <authorList>
            <person name="Goeker M."/>
        </authorList>
    </citation>
    <scope>NUCLEOTIDE SEQUENCE [LARGE SCALE GENOMIC DNA]</scope>
    <source>
        <strain evidence="1 2">DSM 26048</strain>
    </source>
</reference>